<feature type="compositionally biased region" description="Acidic residues" evidence="9">
    <location>
        <begin position="349"/>
        <end position="367"/>
    </location>
</feature>
<evidence type="ECO:0000256" key="10">
    <source>
        <dbReference type="SAM" id="Phobius"/>
    </source>
</evidence>
<dbReference type="RefSeq" id="XP_044562540.1">
    <property type="nucleotide sequence ID" value="XM_044706421.1"/>
</dbReference>
<dbReference type="GeneID" id="68110367"/>
<dbReference type="GO" id="GO:0006869">
    <property type="term" value="P:lipid transport"/>
    <property type="evidence" value="ECO:0007669"/>
    <property type="project" value="UniProtKB-KW"/>
</dbReference>
<evidence type="ECO:0000259" key="11">
    <source>
        <dbReference type="PROSITE" id="PS51847"/>
    </source>
</evidence>
<feature type="compositionally biased region" description="Basic residues" evidence="9">
    <location>
        <begin position="392"/>
        <end position="409"/>
    </location>
</feature>
<proteinExistence type="predicted"/>
<evidence type="ECO:0000256" key="1">
    <source>
        <dbReference type="ARBA" id="ARBA00004586"/>
    </source>
</evidence>
<feature type="compositionally biased region" description="Basic and acidic residues" evidence="9">
    <location>
        <begin position="339"/>
        <end position="348"/>
    </location>
</feature>
<dbReference type="AlphaFoldDB" id="A0A6A5BLC6"/>
<dbReference type="InterPro" id="IPR019411">
    <property type="entry name" value="MMM1_dom"/>
</dbReference>
<feature type="compositionally biased region" description="Acidic residues" evidence="9">
    <location>
        <begin position="374"/>
        <end position="384"/>
    </location>
</feature>
<feature type="transmembrane region" description="Helical" evidence="10">
    <location>
        <begin position="36"/>
        <end position="53"/>
    </location>
</feature>
<protein>
    <recommendedName>
        <fullName evidence="11">SMP-LTD domain-containing protein</fullName>
    </recommendedName>
</protein>
<evidence type="ECO:0000256" key="2">
    <source>
        <dbReference type="ARBA" id="ARBA00022448"/>
    </source>
</evidence>
<dbReference type="Proteomes" id="UP000444721">
    <property type="component" value="Unassembled WGS sequence"/>
</dbReference>
<evidence type="ECO:0000256" key="8">
    <source>
        <dbReference type="ARBA" id="ARBA00023136"/>
    </source>
</evidence>
<keyword evidence="5 10" id="KW-1133">Transmembrane helix</keyword>
<dbReference type="GO" id="GO:0005789">
    <property type="term" value="C:endoplasmic reticulum membrane"/>
    <property type="evidence" value="ECO:0007669"/>
    <property type="project" value="UniProtKB-SubCell"/>
</dbReference>
<reference evidence="12 13" key="1">
    <citation type="journal article" date="2019" name="Sci. Rep.">
        <title>Nanopore sequencing improves the draft genome of the human pathogenic amoeba Naegleria fowleri.</title>
        <authorList>
            <person name="Liechti N."/>
            <person name="Schurch N."/>
            <person name="Bruggmann R."/>
            <person name="Wittwer M."/>
        </authorList>
    </citation>
    <scope>NUCLEOTIDE SEQUENCE [LARGE SCALE GENOMIC DNA]</scope>
    <source>
        <strain evidence="12 13">ATCC 30894</strain>
    </source>
</reference>
<comment type="subcellular location">
    <subcellularLocation>
        <location evidence="1">Endoplasmic reticulum membrane</location>
    </subcellularLocation>
</comment>
<dbReference type="GO" id="GO:0008289">
    <property type="term" value="F:lipid binding"/>
    <property type="evidence" value="ECO:0007669"/>
    <property type="project" value="UniProtKB-KW"/>
</dbReference>
<dbReference type="PANTHER" id="PTHR13466:SF0">
    <property type="entry name" value="SMP-LTD DOMAIN-CONTAINING PROTEIN"/>
    <property type="match status" value="1"/>
</dbReference>
<dbReference type="PROSITE" id="PS51847">
    <property type="entry name" value="SMP"/>
    <property type="match status" value="1"/>
</dbReference>
<dbReference type="OMA" id="LRMITKM"/>
<evidence type="ECO:0000256" key="9">
    <source>
        <dbReference type="SAM" id="MobiDB-lite"/>
    </source>
</evidence>
<feature type="region of interest" description="Disordered" evidence="9">
    <location>
        <begin position="339"/>
        <end position="409"/>
    </location>
</feature>
<dbReference type="OrthoDB" id="26740at2759"/>
<dbReference type="InterPro" id="IPR031468">
    <property type="entry name" value="SMP_LBD"/>
</dbReference>
<dbReference type="VEuPathDB" id="AmoebaDB:NfTy_059250"/>
<keyword evidence="4" id="KW-0256">Endoplasmic reticulum</keyword>
<keyword evidence="2" id="KW-0813">Transport</keyword>
<accession>A0A6A5BLC6</accession>
<feature type="domain" description="SMP-LTD" evidence="11">
    <location>
        <begin position="144"/>
        <end position="335"/>
    </location>
</feature>
<dbReference type="PANTHER" id="PTHR13466">
    <property type="entry name" value="TEX2 PROTEIN-RELATED"/>
    <property type="match status" value="1"/>
</dbReference>
<keyword evidence="8 10" id="KW-0472">Membrane</keyword>
<evidence type="ECO:0000256" key="6">
    <source>
        <dbReference type="ARBA" id="ARBA00023055"/>
    </source>
</evidence>
<evidence type="ECO:0000256" key="5">
    <source>
        <dbReference type="ARBA" id="ARBA00022989"/>
    </source>
</evidence>
<evidence type="ECO:0000256" key="7">
    <source>
        <dbReference type="ARBA" id="ARBA00023121"/>
    </source>
</evidence>
<evidence type="ECO:0000313" key="12">
    <source>
        <dbReference type="EMBL" id="KAF0977827.1"/>
    </source>
</evidence>
<dbReference type="EMBL" id="VFQX01000033">
    <property type="protein sequence ID" value="KAF0977827.1"/>
    <property type="molecule type" value="Genomic_DNA"/>
</dbReference>
<keyword evidence="3 10" id="KW-0812">Transmembrane</keyword>
<gene>
    <name evidence="12" type="ORF">FDP41_003149</name>
</gene>
<comment type="caution">
    <text evidence="12">The sequence shown here is derived from an EMBL/GenBank/DDBJ whole genome shotgun (WGS) entry which is preliminary data.</text>
</comment>
<feature type="transmembrane region" description="Helical" evidence="10">
    <location>
        <begin position="73"/>
        <end position="100"/>
    </location>
</feature>
<name>A0A6A5BLC6_NAEFO</name>
<dbReference type="VEuPathDB" id="AmoebaDB:NF0030530"/>
<evidence type="ECO:0000313" key="13">
    <source>
        <dbReference type="Proteomes" id="UP000444721"/>
    </source>
</evidence>
<keyword evidence="7" id="KW-0446">Lipid-binding</keyword>
<sequence>MSNTHFQQQVGIKAGQADFSSSSTTSSSSSSTSFRFLLISGALLGFSIVFRYVNRQLESPNSASFFGDVVTVFSSFLFTVLLILFSACILMCSILFLLLFRKGKPTHIQSPTQGIDITGSKVIVSEKAISDINDESVFFVREQESDESDCKWMNIILNRVLQQYFYKNASKIKKQILQKVSEELKLPDFIGDLQFKDLNFGSKSPYFKSISAKEDRNGLQVDVGIVYDDPKTKIHIGTEIWLNYPVKRFASFPVQFSIENIFLDAKMRVIISPDFKTLKFCFLRQPNFDLIFSNEFGHHATLQNVPLLTDVINRQIYLFLSESLVAPNFIELAIPEPTPEKKTRKSEQTVEEANESDNEQYSDDDIESDKTSSEEEPSAFETDQESNQKQRITNRKANKQTRLRVSQKK</sequence>
<evidence type="ECO:0000256" key="4">
    <source>
        <dbReference type="ARBA" id="ARBA00022824"/>
    </source>
</evidence>
<keyword evidence="13" id="KW-1185">Reference proteome</keyword>
<dbReference type="Pfam" id="PF10296">
    <property type="entry name" value="MMM1"/>
    <property type="match status" value="1"/>
</dbReference>
<evidence type="ECO:0000256" key="3">
    <source>
        <dbReference type="ARBA" id="ARBA00022692"/>
    </source>
</evidence>
<dbReference type="VEuPathDB" id="AmoebaDB:FDP41_003149"/>
<organism evidence="12 13">
    <name type="scientific">Naegleria fowleri</name>
    <name type="common">Brain eating amoeba</name>
    <dbReference type="NCBI Taxonomy" id="5763"/>
    <lineage>
        <taxon>Eukaryota</taxon>
        <taxon>Discoba</taxon>
        <taxon>Heterolobosea</taxon>
        <taxon>Tetramitia</taxon>
        <taxon>Eutetramitia</taxon>
        <taxon>Vahlkampfiidae</taxon>
        <taxon>Naegleria</taxon>
    </lineage>
</organism>
<keyword evidence="6" id="KW-0445">Lipid transport</keyword>